<keyword evidence="5" id="KW-0677">Repeat</keyword>
<protein>
    <recommendedName>
        <fullName evidence="18">NACHT domain-containing protein</fullName>
    </recommendedName>
</protein>
<evidence type="ECO:0000313" key="17">
    <source>
        <dbReference type="Proteomes" id="UP001479290"/>
    </source>
</evidence>
<keyword evidence="9" id="KW-0832">Ubl conjugation</keyword>
<evidence type="ECO:0000256" key="1">
    <source>
        <dbReference type="ARBA" id="ARBA00004110"/>
    </source>
</evidence>
<dbReference type="Pfam" id="PF17776">
    <property type="entry name" value="NLRC4_HD2"/>
    <property type="match status" value="1"/>
</dbReference>
<feature type="domain" description="CARD" evidence="13">
    <location>
        <begin position="1103"/>
        <end position="1194"/>
    </location>
</feature>
<evidence type="ECO:0000256" key="9">
    <source>
        <dbReference type="ARBA" id="ARBA00022843"/>
    </source>
</evidence>
<dbReference type="GO" id="GO:0042981">
    <property type="term" value="P:regulation of apoptotic process"/>
    <property type="evidence" value="ECO:0007669"/>
    <property type="project" value="InterPro"/>
</dbReference>
<keyword evidence="17" id="KW-1185">Reference proteome</keyword>
<dbReference type="Pfam" id="PF05729">
    <property type="entry name" value="NACHT"/>
    <property type="match status" value="1"/>
</dbReference>
<dbReference type="SUPFAM" id="SSF52047">
    <property type="entry name" value="RNI-like"/>
    <property type="match status" value="1"/>
</dbReference>
<dbReference type="Proteomes" id="UP001479290">
    <property type="component" value="Unassembled WGS sequence"/>
</dbReference>
<dbReference type="InterPro" id="IPR050637">
    <property type="entry name" value="NLRP_innate_immun_reg"/>
</dbReference>
<evidence type="ECO:0000256" key="2">
    <source>
        <dbReference type="ARBA" id="ARBA00008665"/>
    </source>
</evidence>
<dbReference type="Pfam" id="PF17779">
    <property type="entry name" value="WHD_NOD2"/>
    <property type="match status" value="1"/>
</dbReference>
<keyword evidence="4" id="KW-0399">Innate immunity</keyword>
<evidence type="ECO:0000256" key="10">
    <source>
        <dbReference type="ARBA" id="ARBA00022859"/>
    </source>
</evidence>
<dbReference type="GO" id="GO:0006954">
    <property type="term" value="P:inflammatory response"/>
    <property type="evidence" value="ECO:0007669"/>
    <property type="project" value="UniProtKB-KW"/>
</dbReference>
<dbReference type="InterPro" id="IPR041075">
    <property type="entry name" value="NOD1/2_WH"/>
</dbReference>
<dbReference type="Gene3D" id="1.10.533.10">
    <property type="entry name" value="Death Domain, Fas"/>
    <property type="match status" value="1"/>
</dbReference>
<dbReference type="PROSITE" id="PS50837">
    <property type="entry name" value="NACHT"/>
    <property type="match status" value="1"/>
</dbReference>
<dbReference type="CDD" id="cd08330">
    <property type="entry name" value="CARD_ASC_NALP1"/>
    <property type="match status" value="1"/>
</dbReference>
<evidence type="ECO:0000256" key="4">
    <source>
        <dbReference type="ARBA" id="ARBA00022588"/>
    </source>
</evidence>
<comment type="subcellular location">
    <subcellularLocation>
        <location evidence="1">Inflammasome</location>
    </subcellularLocation>
</comment>
<dbReference type="Pfam" id="PF23679">
    <property type="entry name" value="UPA-FIIND"/>
    <property type="match status" value="1"/>
</dbReference>
<dbReference type="InterPro" id="IPR025307">
    <property type="entry name" value="FIIND_dom"/>
</dbReference>
<dbReference type="Pfam" id="PF00619">
    <property type="entry name" value="CARD"/>
    <property type="match status" value="1"/>
</dbReference>
<keyword evidence="8" id="KW-0067">ATP-binding</keyword>
<dbReference type="PROSITE" id="PS00675">
    <property type="entry name" value="SIGMA54_INTERACT_1"/>
    <property type="match status" value="1"/>
</dbReference>
<dbReference type="InterPro" id="IPR001315">
    <property type="entry name" value="CARD"/>
</dbReference>
<comment type="similarity">
    <text evidence="2">Belongs to the NLRP family.</text>
</comment>
<evidence type="ECO:0000256" key="12">
    <source>
        <dbReference type="ARBA" id="ARBA00023233"/>
    </source>
</evidence>
<dbReference type="InterPro" id="IPR032675">
    <property type="entry name" value="LRR_dom_sf"/>
</dbReference>
<dbReference type="InterPro" id="IPR033516">
    <property type="entry name" value="CARD8/ASC/NALP1_CARD"/>
</dbReference>
<dbReference type="InterPro" id="IPR025662">
    <property type="entry name" value="Sigma_54_int_dom_ATP-bd_1"/>
</dbReference>
<keyword evidence="3" id="KW-0963">Cytoplasm</keyword>
<evidence type="ECO:0000256" key="8">
    <source>
        <dbReference type="ARBA" id="ARBA00022840"/>
    </source>
</evidence>
<feature type="domain" description="FIIND" evidence="15">
    <location>
        <begin position="824"/>
        <end position="1096"/>
    </location>
</feature>
<dbReference type="PANTHER" id="PTHR45690">
    <property type="entry name" value="NACHT, LRR AND PYD DOMAINS-CONTAINING PROTEIN 12"/>
    <property type="match status" value="1"/>
</dbReference>
<keyword evidence="6" id="KW-0547">Nucleotide-binding</keyword>
<evidence type="ECO:0008006" key="18">
    <source>
        <dbReference type="Google" id="ProtNLM"/>
    </source>
</evidence>
<dbReference type="SUPFAM" id="SSF47986">
    <property type="entry name" value="DEATH domain"/>
    <property type="match status" value="1"/>
</dbReference>
<evidence type="ECO:0000256" key="6">
    <source>
        <dbReference type="ARBA" id="ARBA00022741"/>
    </source>
</evidence>
<dbReference type="Gene3D" id="3.40.50.300">
    <property type="entry name" value="P-loop containing nucleotide triphosphate hydrolases"/>
    <property type="match status" value="1"/>
</dbReference>
<keyword evidence="11" id="KW-0395">Inflammatory response</keyword>
<evidence type="ECO:0000259" key="15">
    <source>
        <dbReference type="PROSITE" id="PS51830"/>
    </source>
</evidence>
<dbReference type="InterPro" id="IPR027417">
    <property type="entry name" value="P-loop_NTPase"/>
</dbReference>
<dbReference type="Gene3D" id="3.80.10.10">
    <property type="entry name" value="Ribonuclease Inhibitor"/>
    <property type="match status" value="1"/>
</dbReference>
<name>A0AAW2B5P8_CULAL</name>
<dbReference type="AlphaFoldDB" id="A0AAW2B5P8"/>
<proteinExistence type="inferred from homology"/>
<reference evidence="16 17" key="1">
    <citation type="submission" date="2024-05" db="EMBL/GenBank/DDBJ databases">
        <title>A high-quality chromosomal-level genome assembly of Topmouth culter (Culter alburnus).</title>
        <authorList>
            <person name="Zhao H."/>
        </authorList>
    </citation>
    <scope>NUCLEOTIDE SEQUENCE [LARGE SCALE GENOMIC DNA]</scope>
    <source>
        <strain evidence="16">CATC2023</strain>
        <tissue evidence="16">Muscle</tissue>
    </source>
</reference>
<organism evidence="16 17">
    <name type="scientific">Culter alburnus</name>
    <name type="common">Topmouth culter</name>
    <dbReference type="NCBI Taxonomy" id="194366"/>
    <lineage>
        <taxon>Eukaryota</taxon>
        <taxon>Metazoa</taxon>
        <taxon>Chordata</taxon>
        <taxon>Craniata</taxon>
        <taxon>Vertebrata</taxon>
        <taxon>Euteleostomi</taxon>
        <taxon>Actinopterygii</taxon>
        <taxon>Neopterygii</taxon>
        <taxon>Teleostei</taxon>
        <taxon>Ostariophysi</taxon>
        <taxon>Cypriniformes</taxon>
        <taxon>Xenocyprididae</taxon>
        <taxon>Xenocypridinae</taxon>
        <taxon>Culter</taxon>
    </lineage>
</organism>
<evidence type="ECO:0000256" key="7">
    <source>
        <dbReference type="ARBA" id="ARBA00022801"/>
    </source>
</evidence>
<keyword evidence="7" id="KW-0378">Hydrolase</keyword>
<evidence type="ECO:0000256" key="3">
    <source>
        <dbReference type="ARBA" id="ARBA00022490"/>
    </source>
</evidence>
<evidence type="ECO:0000256" key="5">
    <source>
        <dbReference type="ARBA" id="ARBA00022737"/>
    </source>
</evidence>
<dbReference type="GO" id="GO:0061702">
    <property type="term" value="C:canonical inflammasome complex"/>
    <property type="evidence" value="ECO:0007669"/>
    <property type="project" value="UniProtKB-SubCell"/>
</dbReference>
<dbReference type="PROSITE" id="PS51830">
    <property type="entry name" value="FIIND"/>
    <property type="match status" value="1"/>
</dbReference>
<comment type="caution">
    <text evidence="16">The sequence shown here is derived from an EMBL/GenBank/DDBJ whole genome shotgun (WGS) entry which is preliminary data.</text>
</comment>
<gene>
    <name evidence="16" type="ORF">ABG768_013492</name>
</gene>
<evidence type="ECO:0000259" key="13">
    <source>
        <dbReference type="PROSITE" id="PS50209"/>
    </source>
</evidence>
<keyword evidence="12" id="KW-1271">Inflammasome</keyword>
<dbReference type="GO" id="GO:0045087">
    <property type="term" value="P:innate immune response"/>
    <property type="evidence" value="ECO:0007669"/>
    <property type="project" value="UniProtKB-KW"/>
</dbReference>
<dbReference type="EMBL" id="JAWDJR010000002">
    <property type="protein sequence ID" value="KAK9980095.1"/>
    <property type="molecule type" value="Genomic_DNA"/>
</dbReference>
<dbReference type="PROSITE" id="PS50209">
    <property type="entry name" value="CARD"/>
    <property type="match status" value="1"/>
</dbReference>
<evidence type="ECO:0000256" key="11">
    <source>
        <dbReference type="ARBA" id="ARBA00023198"/>
    </source>
</evidence>
<dbReference type="GO" id="GO:0005524">
    <property type="term" value="F:ATP binding"/>
    <property type="evidence" value="ECO:0007669"/>
    <property type="project" value="UniProtKB-KW"/>
</dbReference>
<dbReference type="InterPro" id="IPR011029">
    <property type="entry name" value="DEATH-like_dom_sf"/>
</dbReference>
<keyword evidence="10" id="KW-0391">Immunity</keyword>
<feature type="domain" description="NACHT" evidence="14">
    <location>
        <begin position="93"/>
        <end position="224"/>
    </location>
</feature>
<dbReference type="InterPro" id="IPR041267">
    <property type="entry name" value="NLRP_HD2"/>
</dbReference>
<evidence type="ECO:0000313" key="16">
    <source>
        <dbReference type="EMBL" id="KAK9980095.1"/>
    </source>
</evidence>
<sequence>MIREYKPSVTDKYTFLSEYDFPSDECVELAAPYTEPVIIQRSKEQVEKYCHEYVKSAHASGTKTSSQLLSNDKNHRIRIDQLFSPDSDGNTPKTVILVGDSGSGKSFILEKIKLDWDSGELYSENFNAVFLLKFDELKCISEEMSLIELLSWTSGLTSDQISQSQLTPEKVLFLIDGMDEFSFNPHFQKSSPSDPYQKAPTMDILNCLLRDFLLLESSVIVTTRYTAAAELSNLFKRPQRFTEIVGFSERGVQEYFHKIFQDEQLFRKTYESVKKNESLLTICSVPLQCLMVCFCLRKHFTDEDHAEPKTTTSIYVHFVSALLEHYDQSHSVLTMLRNLGQLAERGVKKQQVLFDEKSVAETGLDPDNALFLYKDDLKGKEKHQPFFRFIHFSFQEFFTALYYILLEEEDSWWKISELFNLMDSEAIIYRSSPIFRGRLSNPTHSVMMFLCGLFNEKVSSSLFEKIKWTVPHNIKLKKRELKKKLIKRIPAMTQKYGSELFALHCLYELQDERFVRKVLEAHSFMDLSNISLRSTDCWVLLYCLQCCPHIRELNLMYCDLTADNLKILQPALCMCETLRFSVEHLSEVGDLIQILGESKILRELKVQEDENSAESLRWSLDLSVTHGDVLLSLSSSEKNPSFPAVLNISLTCSHSEISNTDWTLFLQTLSKAGKLAEDSSALEDHVNLLLSSFHSVGLKKLDLKVFSLNESWASGIISLVQTCTSLQEISVSVTGLLLEEGFVLLKKSLTDPHCTVTIEGRKCIKLTDQCTEQDWSQSCNEKVEIHFKPKVLEKLKELNISAPEPSGLDLHLLPVCQSCVHIVDSDQWVQVEPSVCTDEGGSKFRISTQAGRFECSRTRMRWVCASDVTLQYRAVDGRFLSAELERLQCERIGPVIDVTVISGKLEEAHLPHYACLAESDPSLNNAVKLVSKRDEGISLQSVELTRYHAKILQPSFSLTTLIISWIMKWEAHCNLLLYMRCKDPLILHIYFFPANDTCSKEKVEQNEKSSYPISHPRPNRPFRMKTPHLLEVPGASVHPVEGISFTTDVDPNFFKVKQLQDGDVQMNLIREEDKKSVWTATIWKDELEQLNQRQVQDKPQLNSKIDKATFFDKHRLALIQRVKNVKSIADKLREQRIIHEELYSEITHCNLSSQDSMRKICYTVNSSGMIAKAQFILILQEEEPYLSEELVRSDS</sequence>
<dbReference type="Pfam" id="PF13553">
    <property type="entry name" value="FIIND"/>
    <property type="match status" value="1"/>
</dbReference>
<evidence type="ECO:0000259" key="14">
    <source>
        <dbReference type="PROSITE" id="PS50837"/>
    </source>
</evidence>
<accession>A0AAW2B5P8</accession>
<dbReference type="PANTHER" id="PTHR45690:SF19">
    <property type="entry name" value="NACHT, LRR AND PYD DOMAINS-CONTAINING PROTEIN 3"/>
    <property type="match status" value="1"/>
</dbReference>
<dbReference type="InterPro" id="IPR007111">
    <property type="entry name" value="NACHT_NTPase"/>
</dbReference>
<dbReference type="SUPFAM" id="SSF52540">
    <property type="entry name" value="P-loop containing nucleoside triphosphate hydrolases"/>
    <property type="match status" value="1"/>
</dbReference>